<gene>
    <name evidence="1" type="ORF">EV196_101473</name>
</gene>
<sequence>MKNTLKNINREDFMNFFRDDEKLNTLSSDDRVEIFLQILQGSSDITKELLNELICDYNVHNLRISQIK</sequence>
<organism evidence="1 2">
    <name type="scientific">Mariniflexile fucanivorans</name>
    <dbReference type="NCBI Taxonomy" id="264023"/>
    <lineage>
        <taxon>Bacteria</taxon>
        <taxon>Pseudomonadati</taxon>
        <taxon>Bacteroidota</taxon>
        <taxon>Flavobacteriia</taxon>
        <taxon>Flavobacteriales</taxon>
        <taxon>Flavobacteriaceae</taxon>
        <taxon>Mariniflexile</taxon>
    </lineage>
</organism>
<evidence type="ECO:0000313" key="1">
    <source>
        <dbReference type="EMBL" id="TCL69043.1"/>
    </source>
</evidence>
<protein>
    <submittedName>
        <fullName evidence="1">Uncharacterized protein</fullName>
    </submittedName>
</protein>
<dbReference type="Proteomes" id="UP000295455">
    <property type="component" value="Unassembled WGS sequence"/>
</dbReference>
<evidence type="ECO:0000313" key="2">
    <source>
        <dbReference type="Proteomes" id="UP000295455"/>
    </source>
</evidence>
<name>A0A4R1RRJ0_9FLAO</name>
<accession>A0A4R1RRJ0</accession>
<reference evidence="1 2" key="1">
    <citation type="submission" date="2019-03" db="EMBL/GenBank/DDBJ databases">
        <title>Genomic Encyclopedia of Type Strains, Phase IV (KMG-IV): sequencing the most valuable type-strain genomes for metagenomic binning, comparative biology and taxonomic classification.</title>
        <authorList>
            <person name="Goeker M."/>
        </authorList>
    </citation>
    <scope>NUCLEOTIDE SEQUENCE [LARGE SCALE GENOMIC DNA]</scope>
    <source>
        <strain evidence="1 2">DSM 18792</strain>
    </source>
</reference>
<dbReference type="RefSeq" id="WP_207902801.1">
    <property type="nucleotide sequence ID" value="NZ_OX156936.1"/>
</dbReference>
<proteinExistence type="predicted"/>
<comment type="caution">
    <text evidence="1">The sequence shown here is derived from an EMBL/GenBank/DDBJ whole genome shotgun (WGS) entry which is preliminary data.</text>
</comment>
<dbReference type="EMBL" id="SLUP01000001">
    <property type="protein sequence ID" value="TCL69043.1"/>
    <property type="molecule type" value="Genomic_DNA"/>
</dbReference>
<dbReference type="AlphaFoldDB" id="A0A4R1RRJ0"/>
<keyword evidence="2" id="KW-1185">Reference proteome</keyword>